<dbReference type="STRING" id="469371.Tbis_2612"/>
<dbReference type="eggNOG" id="COG2508">
    <property type="taxonomic scope" value="Bacteria"/>
</dbReference>
<feature type="region of interest" description="Disordered" evidence="2">
    <location>
        <begin position="412"/>
        <end position="462"/>
    </location>
</feature>
<reference evidence="6 7" key="1">
    <citation type="submission" date="2010-01" db="EMBL/GenBank/DDBJ databases">
        <title>The complete genome of Thermobispora bispora DSM 43833.</title>
        <authorList>
            <consortium name="US DOE Joint Genome Institute (JGI-PGF)"/>
            <person name="Lucas S."/>
            <person name="Copeland A."/>
            <person name="Lapidus A."/>
            <person name="Glavina del Rio T."/>
            <person name="Dalin E."/>
            <person name="Tice H."/>
            <person name="Bruce D."/>
            <person name="Goodwin L."/>
            <person name="Pitluck S."/>
            <person name="Kyrpides N."/>
            <person name="Mavromatis K."/>
            <person name="Ivanova N."/>
            <person name="Mikhailova N."/>
            <person name="Chertkov O."/>
            <person name="Brettin T."/>
            <person name="Detter J.C."/>
            <person name="Han C."/>
            <person name="Larimer F."/>
            <person name="Land M."/>
            <person name="Hauser L."/>
            <person name="Markowitz V."/>
            <person name="Cheng J.-F."/>
            <person name="Hugenholtz P."/>
            <person name="Woyke T."/>
            <person name="Wu D."/>
            <person name="Jando M."/>
            <person name="Schneider S."/>
            <person name="Klenk H.-P."/>
            <person name="Eisen J.A."/>
        </authorList>
    </citation>
    <scope>NUCLEOTIDE SEQUENCE [LARGE SCALE GENOMIC DNA]</scope>
    <source>
        <strain evidence="7">ATCC 19993 / DSM 43833 / CBS 139.67 / JCM 10125 / KCTC 9307 / NBRC 14880 / R51</strain>
    </source>
</reference>
<keyword evidence="7" id="KW-1185">Reference proteome</keyword>
<sequence>MHMNNEPPIPPPGVRRVLLQCLDDVDAIVDRWIQQVRSIPPYGAGRVDEEDLRNTARQVLGLLLRYVAGMPVADELAAVSRRVGERRAQQGVPLDSLLDAARLDFRVLWDALISRTPERDMADLAGAAHRVWEVVERHVTGIMASYQRTVLEMGRMRQDERRAWFARLLDNNGRNPDVVRDAGRVLGFTSTARFIAAVADPDSGAALRQAAAALTAAGIRCHRHEAPTGDILVAQLPTRSADPEGAVLRELAGVACGVSPVVTGLARVPKAVRLAAATTRTLGTGGPAGPRRLEDAWLEVLAAHTPEIAAELAERVLAPLERIPLAEAERLIATVHVHVSGSGSIGDTAAALYCHRNTVQYRFGRFRELTGRDVRVPQDAAVVALALRAAAMGFGEFTGPFAEMVRGAVTGGAAGPAPPAERPRWVSPPGAPRRVAAPRSTGHAAARPDGQRLLDPQGTPRA</sequence>
<evidence type="ECO:0000256" key="1">
    <source>
        <dbReference type="ARBA" id="ARBA00006754"/>
    </source>
</evidence>
<accession>D6Y5B9</accession>
<feature type="domain" description="PucR C-terminal helix-turn-helix" evidence="3">
    <location>
        <begin position="331"/>
        <end position="389"/>
    </location>
</feature>
<dbReference type="InterPro" id="IPR025736">
    <property type="entry name" value="PucR_C-HTH_dom"/>
</dbReference>
<gene>
    <name evidence="6" type="ordered locus">Tbis_2612</name>
</gene>
<dbReference type="Proteomes" id="UP000006640">
    <property type="component" value="Chromosome"/>
</dbReference>
<comment type="similarity">
    <text evidence="1">Belongs to the CdaR family.</text>
</comment>
<feature type="domain" description="CdaR GGDEF-like" evidence="5">
    <location>
        <begin position="173"/>
        <end position="279"/>
    </location>
</feature>
<dbReference type="PANTHER" id="PTHR33744:SF1">
    <property type="entry name" value="DNA-BINDING TRANSCRIPTIONAL ACTIVATOR ADER"/>
    <property type="match status" value="1"/>
</dbReference>
<organism evidence="6 7">
    <name type="scientific">Thermobispora bispora (strain ATCC 19993 / DSM 43833 / CBS 139.67 / JCM 10125 / KCTC 9307 / NBRC 14880 / R51)</name>
    <dbReference type="NCBI Taxonomy" id="469371"/>
    <lineage>
        <taxon>Bacteria</taxon>
        <taxon>Bacillati</taxon>
        <taxon>Actinomycetota</taxon>
        <taxon>Actinomycetes</taxon>
        <taxon>Streptosporangiales</taxon>
        <taxon>Streptosporangiaceae</taxon>
        <taxon>Thermobispora</taxon>
    </lineage>
</organism>
<evidence type="ECO:0000259" key="3">
    <source>
        <dbReference type="Pfam" id="PF13556"/>
    </source>
</evidence>
<dbReference type="HOGENOM" id="CLU_041278_0_0_11"/>
<protein>
    <submittedName>
        <fullName evidence="6">Putative transcriptional regulator, PucR family</fullName>
    </submittedName>
</protein>
<dbReference type="Pfam" id="PF13556">
    <property type="entry name" value="HTH_30"/>
    <property type="match status" value="1"/>
</dbReference>
<dbReference type="InterPro" id="IPR041522">
    <property type="entry name" value="CdaR_GGDEF"/>
</dbReference>
<dbReference type="KEGG" id="tbi:Tbis_2612"/>
<dbReference type="InterPro" id="IPR042070">
    <property type="entry name" value="PucR_C-HTH_sf"/>
</dbReference>
<name>D6Y5B9_THEBD</name>
<evidence type="ECO:0000259" key="4">
    <source>
        <dbReference type="Pfam" id="PF14361"/>
    </source>
</evidence>
<feature type="domain" description="RsbT co-antagonist protein RsbRD N-terminal" evidence="4">
    <location>
        <begin position="26"/>
        <end position="161"/>
    </location>
</feature>
<dbReference type="InterPro" id="IPR051448">
    <property type="entry name" value="CdaR-like_regulators"/>
</dbReference>
<dbReference type="AlphaFoldDB" id="D6Y5B9"/>
<evidence type="ECO:0000313" key="7">
    <source>
        <dbReference type="Proteomes" id="UP000006640"/>
    </source>
</evidence>
<dbReference type="EMBL" id="CP001874">
    <property type="protein sequence ID" value="ADG89314.1"/>
    <property type="molecule type" value="Genomic_DNA"/>
</dbReference>
<dbReference type="Pfam" id="PF14361">
    <property type="entry name" value="RsbRD_N"/>
    <property type="match status" value="1"/>
</dbReference>
<evidence type="ECO:0000256" key="2">
    <source>
        <dbReference type="SAM" id="MobiDB-lite"/>
    </source>
</evidence>
<dbReference type="Gene3D" id="1.10.10.2840">
    <property type="entry name" value="PucR C-terminal helix-turn-helix domain"/>
    <property type="match status" value="1"/>
</dbReference>
<evidence type="ECO:0000259" key="5">
    <source>
        <dbReference type="Pfam" id="PF17853"/>
    </source>
</evidence>
<evidence type="ECO:0000313" key="6">
    <source>
        <dbReference type="EMBL" id="ADG89314.1"/>
    </source>
</evidence>
<dbReference type="PANTHER" id="PTHR33744">
    <property type="entry name" value="CARBOHYDRATE DIACID REGULATOR"/>
    <property type="match status" value="1"/>
</dbReference>
<proteinExistence type="inferred from homology"/>
<dbReference type="Pfam" id="PF17853">
    <property type="entry name" value="GGDEF_2"/>
    <property type="match status" value="1"/>
</dbReference>
<dbReference type="InterPro" id="IPR025751">
    <property type="entry name" value="RsbRD_N_dom"/>
</dbReference>